<evidence type="ECO:0000256" key="2">
    <source>
        <dbReference type="ARBA" id="ARBA00023315"/>
    </source>
</evidence>
<evidence type="ECO:0000313" key="6">
    <source>
        <dbReference type="Proteomes" id="UP000269226"/>
    </source>
</evidence>
<proteinExistence type="predicted"/>
<dbReference type="RefSeq" id="WP_015695080.1">
    <property type="nucleotide sequence ID" value="NZ_AP018492.1"/>
</dbReference>
<accession>A0A2Z5Y2T8</accession>
<dbReference type="EMBL" id="AP018492">
    <property type="protein sequence ID" value="BBC61187.1"/>
    <property type="molecule type" value="Genomic_DNA"/>
</dbReference>
<protein>
    <submittedName>
        <fullName evidence="5">Acyl-ACP:1-acyl-sn-glycerol-3-phosphate acyltransferase</fullName>
    </submittedName>
</protein>
<evidence type="ECO:0000256" key="3">
    <source>
        <dbReference type="SAM" id="Coils"/>
    </source>
</evidence>
<dbReference type="CDD" id="cd07989">
    <property type="entry name" value="LPLAT_AGPAT-like"/>
    <property type="match status" value="1"/>
</dbReference>
<dbReference type="GeneID" id="57043624"/>
<feature type="domain" description="Phospholipid/glycerol acyltransferase" evidence="4">
    <location>
        <begin position="35"/>
        <end position="145"/>
    </location>
</feature>
<dbReference type="InterPro" id="IPR002123">
    <property type="entry name" value="Plipid/glycerol_acylTrfase"/>
</dbReference>
<evidence type="ECO:0000256" key="1">
    <source>
        <dbReference type="ARBA" id="ARBA00022679"/>
    </source>
</evidence>
<dbReference type="SMART" id="SM00563">
    <property type="entry name" value="PlsC"/>
    <property type="match status" value="1"/>
</dbReference>
<reference evidence="5 6" key="1">
    <citation type="submission" date="2018-01" db="EMBL/GenBank/DDBJ databases">
        <title>Whole genome sequence of Melissococcus plutonius DAT561.</title>
        <authorList>
            <person name="Okumura K."/>
            <person name="Takamatsu D."/>
            <person name="Okura M."/>
        </authorList>
    </citation>
    <scope>NUCLEOTIDE SEQUENCE [LARGE SCALE GENOMIC DNA]</scope>
    <source>
        <strain evidence="5 6">DAT561</strain>
    </source>
</reference>
<dbReference type="SUPFAM" id="SSF69593">
    <property type="entry name" value="Glycerol-3-phosphate (1)-acyltransferase"/>
    <property type="match status" value="1"/>
</dbReference>
<keyword evidence="1 5" id="KW-0808">Transferase</keyword>
<evidence type="ECO:0000259" key="4">
    <source>
        <dbReference type="SMART" id="SM00563"/>
    </source>
</evidence>
<dbReference type="Pfam" id="PF01553">
    <property type="entry name" value="Acyltransferase"/>
    <property type="match status" value="1"/>
</dbReference>
<dbReference type="PANTHER" id="PTHR10434:SF40">
    <property type="entry name" value="1-ACYL-SN-GLYCEROL-3-PHOSPHATE ACYLTRANSFERASE"/>
    <property type="match status" value="1"/>
</dbReference>
<name>A0A2Z5Y2T8_9ENTE</name>
<sequence>MFFVIMRKFLQMILFLINGNAHYEKKDRLPKKENYILVAPHRTWLEPFYLAVAGSPKTFSFMAKKELFKNPILGFFLTHLNAFPVNREKPGPSAIKIPVKSLKNSQSSLIMFPSGTRYSSRLKGGVGLIAKMANVKIVPAIYQGPLTLGGLFKRKRVVVRFGEPIDVSDVKKMDKAGIEEVEHRLQNAFDQLDEEIDSTNKSISNKKDN</sequence>
<feature type="coiled-coil region" evidence="3">
    <location>
        <begin position="178"/>
        <end position="209"/>
    </location>
</feature>
<dbReference type="GO" id="GO:0006654">
    <property type="term" value="P:phosphatidic acid biosynthetic process"/>
    <property type="evidence" value="ECO:0007669"/>
    <property type="project" value="TreeGrafter"/>
</dbReference>
<evidence type="ECO:0000313" key="5">
    <source>
        <dbReference type="EMBL" id="BBC61187.1"/>
    </source>
</evidence>
<keyword evidence="2 5" id="KW-0012">Acyltransferase</keyword>
<dbReference type="Proteomes" id="UP000269226">
    <property type="component" value="Chromosome"/>
</dbReference>
<dbReference type="PANTHER" id="PTHR10434">
    <property type="entry name" value="1-ACYL-SN-GLYCEROL-3-PHOSPHATE ACYLTRANSFERASE"/>
    <property type="match status" value="1"/>
</dbReference>
<keyword evidence="3" id="KW-0175">Coiled coil</keyword>
<dbReference type="AlphaFoldDB" id="A0A2Z5Y2T8"/>
<gene>
    <name evidence="5" type="ORF">DAT561_1078</name>
</gene>
<organism evidence="5 6">
    <name type="scientific">Melissococcus plutonius</name>
    <dbReference type="NCBI Taxonomy" id="33970"/>
    <lineage>
        <taxon>Bacteria</taxon>
        <taxon>Bacillati</taxon>
        <taxon>Bacillota</taxon>
        <taxon>Bacilli</taxon>
        <taxon>Lactobacillales</taxon>
        <taxon>Enterococcaceae</taxon>
        <taxon>Melissococcus</taxon>
    </lineage>
</organism>
<dbReference type="GO" id="GO:0003841">
    <property type="term" value="F:1-acylglycerol-3-phosphate O-acyltransferase activity"/>
    <property type="evidence" value="ECO:0007669"/>
    <property type="project" value="TreeGrafter"/>
</dbReference>